<gene>
    <name evidence="1" type="ORF">EV193_11438</name>
</gene>
<dbReference type="SUPFAM" id="SSF53335">
    <property type="entry name" value="S-adenosyl-L-methionine-dependent methyltransferases"/>
    <property type="match status" value="1"/>
</dbReference>
<evidence type="ECO:0000313" key="2">
    <source>
        <dbReference type="Proteomes" id="UP000294257"/>
    </source>
</evidence>
<reference evidence="1 2" key="1">
    <citation type="submission" date="2019-02" db="EMBL/GenBank/DDBJ databases">
        <title>Genomic Encyclopedia of Type Strains, Phase IV (KMG-IV): sequencing the most valuable type-strain genomes for metagenomic binning, comparative biology and taxonomic classification.</title>
        <authorList>
            <person name="Goeker M."/>
        </authorList>
    </citation>
    <scope>NUCLEOTIDE SEQUENCE [LARGE SCALE GENOMIC DNA]</scope>
    <source>
        <strain evidence="1 2">DSM 101727</strain>
    </source>
</reference>
<accession>A0A4Q7KDR3</accession>
<keyword evidence="1" id="KW-0489">Methyltransferase</keyword>
<dbReference type="PIRSF" id="PIRSF017393">
    <property type="entry name" value="MTase_SAV2177"/>
    <property type="match status" value="1"/>
</dbReference>
<dbReference type="AlphaFoldDB" id="A0A4Q7KDR3"/>
<dbReference type="Gene3D" id="3.40.50.150">
    <property type="entry name" value="Vaccinia Virus protein VP39"/>
    <property type="match status" value="1"/>
</dbReference>
<name>A0A4Q7KDR3_9PSEU</name>
<dbReference type="GO" id="GO:0032259">
    <property type="term" value="P:methylation"/>
    <property type="evidence" value="ECO:0007669"/>
    <property type="project" value="UniProtKB-KW"/>
</dbReference>
<dbReference type="InterPro" id="IPR029063">
    <property type="entry name" value="SAM-dependent_MTases_sf"/>
</dbReference>
<comment type="caution">
    <text evidence="1">The sequence shown here is derived from an EMBL/GenBank/DDBJ whole genome shotgun (WGS) entry which is preliminary data.</text>
</comment>
<dbReference type="Proteomes" id="UP000294257">
    <property type="component" value="Unassembled WGS sequence"/>
</dbReference>
<dbReference type="InterPro" id="IPR006764">
    <property type="entry name" value="SAM_dep_MeTrfase_SAV2177_type"/>
</dbReference>
<keyword evidence="2" id="KW-1185">Reference proteome</keyword>
<dbReference type="Pfam" id="PF04672">
    <property type="entry name" value="Methyltransf_19"/>
    <property type="match status" value="1"/>
</dbReference>
<protein>
    <submittedName>
        <fullName evidence="1">S-adenosyl methyltransferase</fullName>
    </submittedName>
</protein>
<organism evidence="1 2">
    <name type="scientific">Herbihabitans rhizosphaerae</name>
    <dbReference type="NCBI Taxonomy" id="1872711"/>
    <lineage>
        <taxon>Bacteria</taxon>
        <taxon>Bacillati</taxon>
        <taxon>Actinomycetota</taxon>
        <taxon>Actinomycetes</taxon>
        <taxon>Pseudonocardiales</taxon>
        <taxon>Pseudonocardiaceae</taxon>
        <taxon>Herbihabitans</taxon>
    </lineage>
</organism>
<dbReference type="EMBL" id="SGWQ01000014">
    <property type="protein sequence ID" value="RZS31347.1"/>
    <property type="molecule type" value="Genomic_DNA"/>
</dbReference>
<evidence type="ECO:0000313" key="1">
    <source>
        <dbReference type="EMBL" id="RZS31347.1"/>
    </source>
</evidence>
<keyword evidence="1" id="KW-0808">Transferase</keyword>
<proteinExistence type="predicted"/>
<dbReference type="GO" id="GO:0008168">
    <property type="term" value="F:methyltransferase activity"/>
    <property type="evidence" value="ECO:0007669"/>
    <property type="project" value="UniProtKB-KW"/>
</dbReference>
<sequence>MERPSAARIYDYLLGGTANWAIDRKFGDAVVSKFPLARDLARANRQFLNRAVRYLTKQGVKQFLDIGAGVPTAGNTHQVADELLRGAGQEPDVRVVYVDNEPVAVAHADLLLNEEGDATRHAVIEADLRRPDDLWQEVLDTEIFDLDEPIALLLIAVLHFQQPDTDGNDVGEESVARLRELLPTGSYLALSHATDDGVPDEHRVKLAELKAMYAESASSSLIFRPRTAVASLLGDFQLVEPGWTWTPDWRPEETGPQAQRIRFPTPAHAVVWAGVGQKLP</sequence>